<feature type="transmembrane region" description="Helical" evidence="2">
    <location>
        <begin position="12"/>
        <end position="31"/>
    </location>
</feature>
<evidence type="ECO:0000256" key="2">
    <source>
        <dbReference type="SAM" id="Phobius"/>
    </source>
</evidence>
<evidence type="ECO:0000313" key="4">
    <source>
        <dbReference type="Proteomes" id="UP001175000"/>
    </source>
</evidence>
<dbReference type="AlphaFoldDB" id="A0AA39XHJ7"/>
<feature type="compositionally biased region" description="Polar residues" evidence="1">
    <location>
        <begin position="107"/>
        <end position="124"/>
    </location>
</feature>
<feature type="region of interest" description="Disordered" evidence="1">
    <location>
        <begin position="94"/>
        <end position="185"/>
    </location>
</feature>
<protein>
    <submittedName>
        <fullName evidence="3">Uncharacterized protein</fullName>
    </submittedName>
</protein>
<evidence type="ECO:0000313" key="3">
    <source>
        <dbReference type="EMBL" id="KAK0633225.1"/>
    </source>
</evidence>
<reference evidence="3" key="1">
    <citation type="submission" date="2023-06" db="EMBL/GenBank/DDBJ databases">
        <title>Genome-scale phylogeny and comparative genomics of the fungal order Sordariales.</title>
        <authorList>
            <consortium name="Lawrence Berkeley National Laboratory"/>
            <person name="Hensen N."/>
            <person name="Bonometti L."/>
            <person name="Westerberg I."/>
            <person name="Brannstrom I.O."/>
            <person name="Guillou S."/>
            <person name="Cros-Aarteil S."/>
            <person name="Calhoun S."/>
            <person name="Haridas S."/>
            <person name="Kuo A."/>
            <person name="Mondo S."/>
            <person name="Pangilinan J."/>
            <person name="Riley R."/>
            <person name="Labutti K."/>
            <person name="Andreopoulos B."/>
            <person name="Lipzen A."/>
            <person name="Chen C."/>
            <person name="Yanf M."/>
            <person name="Daum C."/>
            <person name="Ng V."/>
            <person name="Clum A."/>
            <person name="Steindorff A."/>
            <person name="Ohm R."/>
            <person name="Martin F."/>
            <person name="Silar P."/>
            <person name="Natvig D."/>
            <person name="Lalanne C."/>
            <person name="Gautier V."/>
            <person name="Ament-Velasquez S.L."/>
            <person name="Kruys A."/>
            <person name="Hutchinson M.I."/>
            <person name="Powell A.J."/>
            <person name="Barry K."/>
            <person name="Miller A.N."/>
            <person name="Grigoriev I.V."/>
            <person name="Debuchy R."/>
            <person name="Gladieux P."/>
            <person name="Thoren M.H."/>
            <person name="Johannesson H."/>
        </authorList>
    </citation>
    <scope>NUCLEOTIDE SEQUENCE</scope>
    <source>
        <strain evidence="3">CBS 606.72</strain>
    </source>
</reference>
<organism evidence="3 4">
    <name type="scientific">Immersiella caudata</name>
    <dbReference type="NCBI Taxonomy" id="314043"/>
    <lineage>
        <taxon>Eukaryota</taxon>
        <taxon>Fungi</taxon>
        <taxon>Dikarya</taxon>
        <taxon>Ascomycota</taxon>
        <taxon>Pezizomycotina</taxon>
        <taxon>Sordariomycetes</taxon>
        <taxon>Sordariomycetidae</taxon>
        <taxon>Sordariales</taxon>
        <taxon>Lasiosphaeriaceae</taxon>
        <taxon>Immersiella</taxon>
    </lineage>
</organism>
<feature type="compositionally biased region" description="Basic residues" evidence="1">
    <location>
        <begin position="129"/>
        <end position="140"/>
    </location>
</feature>
<proteinExistence type="predicted"/>
<sequence>MLLTSSQVSVAVSSGIVLVFTAALFFSGYAIQQRTLRDLRQAIKPKPRPSPKIFLPDRFKKSTTELPDGTIIEVEDDYDRRKKPGAVVVEVKPTLPGDVQAAISPPDEQQQQVLDTANDAPTQTEKQDKPKKKKKKKKGKPAKEEADSEQPQKPISRAERRRRIKEELRKMAQGEEKGYYQRRLW</sequence>
<name>A0AA39XHJ7_9PEZI</name>
<dbReference type="Proteomes" id="UP001175000">
    <property type="component" value="Unassembled WGS sequence"/>
</dbReference>
<keyword evidence="2" id="KW-0812">Transmembrane</keyword>
<dbReference type="EMBL" id="JAULSU010000001">
    <property type="protein sequence ID" value="KAK0633225.1"/>
    <property type="molecule type" value="Genomic_DNA"/>
</dbReference>
<evidence type="ECO:0000256" key="1">
    <source>
        <dbReference type="SAM" id="MobiDB-lite"/>
    </source>
</evidence>
<keyword evidence="2" id="KW-1133">Transmembrane helix</keyword>
<keyword evidence="2" id="KW-0472">Membrane</keyword>
<accession>A0AA39XHJ7</accession>
<keyword evidence="4" id="KW-1185">Reference proteome</keyword>
<comment type="caution">
    <text evidence="3">The sequence shown here is derived from an EMBL/GenBank/DDBJ whole genome shotgun (WGS) entry which is preliminary data.</text>
</comment>
<feature type="compositionally biased region" description="Basic and acidic residues" evidence="1">
    <location>
        <begin position="164"/>
        <end position="179"/>
    </location>
</feature>
<gene>
    <name evidence="3" type="ORF">B0T14DRAFT_560834</name>
</gene>